<evidence type="ECO:0000313" key="4">
    <source>
        <dbReference type="EMBL" id="OFW56798.1"/>
    </source>
</evidence>
<dbReference type="PANTHER" id="PTHR30404">
    <property type="entry name" value="N-ACETYLMURAMOYL-L-ALANINE AMIDASE"/>
    <property type="match status" value="1"/>
</dbReference>
<dbReference type="InterPro" id="IPR002508">
    <property type="entry name" value="MurNAc-LAA_cat"/>
</dbReference>
<keyword evidence="2" id="KW-0732">Signal</keyword>
<feature type="domain" description="MurNAc-LAA" evidence="3">
    <location>
        <begin position="345"/>
        <end position="511"/>
    </location>
</feature>
<dbReference type="GO" id="GO:0009253">
    <property type="term" value="P:peptidoglycan catabolic process"/>
    <property type="evidence" value="ECO:0007669"/>
    <property type="project" value="InterPro"/>
</dbReference>
<evidence type="ECO:0000256" key="1">
    <source>
        <dbReference type="ARBA" id="ARBA00022801"/>
    </source>
</evidence>
<evidence type="ECO:0000256" key="2">
    <source>
        <dbReference type="SAM" id="SignalP"/>
    </source>
</evidence>
<name>A0A1F2WIV5_9ACTN</name>
<dbReference type="Gene3D" id="2.60.290.11">
    <property type="entry name" value="TM1070-like"/>
    <property type="match status" value="3"/>
</dbReference>
<dbReference type="GO" id="GO:0030288">
    <property type="term" value="C:outer membrane-bounded periplasmic space"/>
    <property type="evidence" value="ECO:0007669"/>
    <property type="project" value="TreeGrafter"/>
</dbReference>
<gene>
    <name evidence="4" type="ORF">A2Y75_06405</name>
</gene>
<evidence type="ECO:0000259" key="3">
    <source>
        <dbReference type="Pfam" id="PF01520"/>
    </source>
</evidence>
<feature type="signal peptide" evidence="2">
    <location>
        <begin position="1"/>
        <end position="29"/>
    </location>
</feature>
<organism evidence="4 5">
    <name type="scientific">Candidatus Solincola sediminis</name>
    <dbReference type="NCBI Taxonomy" id="1797199"/>
    <lineage>
        <taxon>Bacteria</taxon>
        <taxon>Bacillati</taxon>
        <taxon>Actinomycetota</taxon>
        <taxon>Candidatus Geothermincolia</taxon>
        <taxon>Candidatus Geothermincolales</taxon>
        <taxon>Candidatus Geothermincolaceae</taxon>
        <taxon>Candidatus Solincola</taxon>
    </lineage>
</organism>
<accession>A0A1F2WIV5</accession>
<feature type="chain" id="PRO_5009484218" description="MurNAc-LAA domain-containing protein" evidence="2">
    <location>
        <begin position="30"/>
        <end position="552"/>
    </location>
</feature>
<keyword evidence="1" id="KW-0378">Hydrolase</keyword>
<dbReference type="Gene3D" id="3.40.630.40">
    <property type="entry name" value="Zn-dependent exopeptidases"/>
    <property type="match status" value="1"/>
</dbReference>
<sequence length="552" mass="59623">MKRSNNVRSVRVIAVLLLISSFSVPEAAAAGPRAWAHDSVGTTQPSPTWYLAEGSTDGGMETFILIQNPNPTDVHADITFQTDKGDESPPALRGLTIPAASRRTFKVNDYLTTYNVSTKVSATDGNVVCERAMYGDNRTWAHDSVGATQPSPTWYLAEGSTDGGMETFILVQNPNPTDVHADITFQTDKGDESPPALKGLTIPAASRRTFKVNDYLTTYNVSTKVSATDGNVVCERAMYGDNRTWAHESVGAASSAKNWYLAEGCTSGPFETWLLVQNPGDATAEIDIQLQTDNGEMQGPRDVIPAMSRRSYDLRAYVDSFNVSAKVASNNDIICERAVYGRYVVCLDPGHAATPNEVDPETGLNTEDWINEPEIGIVYDISLRAKAILESRGVAVVMTKASQYDPVNLKQRMVIANEAHAAMIVHIHGDPGLSGPTTFYPGPSPYDWKASSDTGRIAHIDPLVQVASENTARQFHPAVASYLARVAGAPNGGIVMENRGATGTGNYGPIFSYDIWSKVPTFTLENNLAFADSHRQQIAEAIADGVIAALQK</sequence>
<dbReference type="InterPro" id="IPR036698">
    <property type="entry name" value="TM1070-like_sf"/>
</dbReference>
<proteinExistence type="predicted"/>
<dbReference type="GO" id="GO:0008745">
    <property type="term" value="F:N-acetylmuramoyl-L-alanine amidase activity"/>
    <property type="evidence" value="ECO:0007669"/>
    <property type="project" value="InterPro"/>
</dbReference>
<dbReference type="PANTHER" id="PTHR30404:SF0">
    <property type="entry name" value="N-ACETYLMURAMOYL-L-ALANINE AMIDASE AMIC"/>
    <property type="match status" value="1"/>
</dbReference>
<comment type="caution">
    <text evidence="4">The sequence shown here is derived from an EMBL/GenBank/DDBJ whole genome shotgun (WGS) entry which is preliminary data.</text>
</comment>
<dbReference type="STRING" id="1797197.A2Y75_06405"/>
<dbReference type="Proteomes" id="UP000177876">
    <property type="component" value="Unassembled WGS sequence"/>
</dbReference>
<evidence type="ECO:0000313" key="5">
    <source>
        <dbReference type="Proteomes" id="UP000177876"/>
    </source>
</evidence>
<dbReference type="AlphaFoldDB" id="A0A1F2WIV5"/>
<protein>
    <recommendedName>
        <fullName evidence="3">MurNAc-LAA domain-containing protein</fullName>
    </recommendedName>
</protein>
<dbReference type="Pfam" id="PF01520">
    <property type="entry name" value="Amidase_3"/>
    <property type="match status" value="1"/>
</dbReference>
<dbReference type="SUPFAM" id="SSF53187">
    <property type="entry name" value="Zn-dependent exopeptidases"/>
    <property type="match status" value="1"/>
</dbReference>
<dbReference type="EMBL" id="MELK01000040">
    <property type="protein sequence ID" value="OFW56798.1"/>
    <property type="molecule type" value="Genomic_DNA"/>
</dbReference>
<dbReference type="CDD" id="cd02696">
    <property type="entry name" value="MurNAc-LAA"/>
    <property type="match status" value="1"/>
</dbReference>
<dbReference type="InterPro" id="IPR050695">
    <property type="entry name" value="N-acetylmuramoyl_amidase_3"/>
</dbReference>
<reference evidence="4 5" key="1">
    <citation type="journal article" date="2016" name="Nat. Commun.">
        <title>Thousands of microbial genomes shed light on interconnected biogeochemical processes in an aquifer system.</title>
        <authorList>
            <person name="Anantharaman K."/>
            <person name="Brown C.T."/>
            <person name="Hug L.A."/>
            <person name="Sharon I."/>
            <person name="Castelle C.J."/>
            <person name="Probst A.J."/>
            <person name="Thomas B.C."/>
            <person name="Singh A."/>
            <person name="Wilkins M.J."/>
            <person name="Karaoz U."/>
            <person name="Brodie E.L."/>
            <person name="Williams K.H."/>
            <person name="Hubbard S.S."/>
            <person name="Banfield J.F."/>
        </authorList>
    </citation>
    <scope>NUCLEOTIDE SEQUENCE [LARGE SCALE GENOMIC DNA]</scope>
</reference>